<dbReference type="KEGG" id="vbo:CKY39_27760"/>
<evidence type="ECO:0000256" key="2">
    <source>
        <dbReference type="ARBA" id="ARBA00006679"/>
    </source>
</evidence>
<keyword evidence="6" id="KW-0472">Membrane</keyword>
<accession>A0A250DQG9</accession>
<dbReference type="Pfam" id="PF07681">
    <property type="entry name" value="DoxX"/>
    <property type="match status" value="1"/>
</dbReference>
<protein>
    <submittedName>
        <fullName evidence="7">DoxX family protein</fullName>
    </submittedName>
</protein>
<dbReference type="Proteomes" id="UP000217154">
    <property type="component" value="Chromosome"/>
</dbReference>
<evidence type="ECO:0000256" key="4">
    <source>
        <dbReference type="ARBA" id="ARBA00022692"/>
    </source>
</evidence>
<evidence type="ECO:0000256" key="5">
    <source>
        <dbReference type="ARBA" id="ARBA00022989"/>
    </source>
</evidence>
<dbReference type="InterPro" id="IPR032808">
    <property type="entry name" value="DoxX"/>
</dbReference>
<proteinExistence type="inferred from homology"/>
<keyword evidence="3" id="KW-1003">Cell membrane</keyword>
<evidence type="ECO:0000256" key="1">
    <source>
        <dbReference type="ARBA" id="ARBA00004651"/>
    </source>
</evidence>
<evidence type="ECO:0000313" key="8">
    <source>
        <dbReference type="Proteomes" id="UP000217154"/>
    </source>
</evidence>
<keyword evidence="5" id="KW-1133">Transmembrane helix</keyword>
<dbReference type="AlphaFoldDB" id="A0A250DQG9"/>
<dbReference type="InterPro" id="IPR051907">
    <property type="entry name" value="DoxX-like_oxidoreductase"/>
</dbReference>
<evidence type="ECO:0000256" key="6">
    <source>
        <dbReference type="ARBA" id="ARBA00023136"/>
    </source>
</evidence>
<dbReference type="GeneID" id="82266329"/>
<gene>
    <name evidence="7" type="ORF">CKY39_27760</name>
</gene>
<dbReference type="PANTHER" id="PTHR33452">
    <property type="entry name" value="OXIDOREDUCTASE CATD-RELATED"/>
    <property type="match status" value="1"/>
</dbReference>
<dbReference type="EMBL" id="CP023284">
    <property type="protein sequence ID" value="ATA56607.1"/>
    <property type="molecule type" value="Genomic_DNA"/>
</dbReference>
<organism evidence="7 8">
    <name type="scientific">Variovorax boronicumulans</name>
    <dbReference type="NCBI Taxonomy" id="436515"/>
    <lineage>
        <taxon>Bacteria</taxon>
        <taxon>Pseudomonadati</taxon>
        <taxon>Pseudomonadota</taxon>
        <taxon>Betaproteobacteria</taxon>
        <taxon>Burkholderiales</taxon>
        <taxon>Comamonadaceae</taxon>
        <taxon>Variovorax</taxon>
    </lineage>
</organism>
<dbReference type="RefSeq" id="WP_062479555.1">
    <property type="nucleotide sequence ID" value="NZ_BKDH01000001.1"/>
</dbReference>
<dbReference type="GO" id="GO:0005886">
    <property type="term" value="C:plasma membrane"/>
    <property type="evidence" value="ECO:0007669"/>
    <property type="project" value="UniProtKB-SubCell"/>
</dbReference>
<evidence type="ECO:0000256" key="3">
    <source>
        <dbReference type="ARBA" id="ARBA00022475"/>
    </source>
</evidence>
<sequence>MNTQAAPIASAASASSSSSFLATPAARDDAGKLVLRVSVGVLMLLHGIFKLSAGVGFISGMLAKAGLPGGLAYLVFVGEIVAPLLMIAGLWTRAAAAVVVINMLFAFGLVHMADLFALTKQGGWALELQGLYLFGALSVALMGAGRYSVAGPNGRWN</sequence>
<reference evidence="7 8" key="1">
    <citation type="submission" date="2017-09" db="EMBL/GenBank/DDBJ databases">
        <title>The diverse metabolic capabilities of V. boronicumulans make it an excellent choice for continued studies on novel biodegradation.</title>
        <authorList>
            <person name="Sun S."/>
        </authorList>
    </citation>
    <scope>NUCLEOTIDE SEQUENCE [LARGE SCALE GENOMIC DNA]</scope>
    <source>
        <strain evidence="7 8">J1</strain>
    </source>
</reference>
<comment type="subcellular location">
    <subcellularLocation>
        <location evidence="1">Cell membrane</location>
        <topology evidence="1">Multi-pass membrane protein</topology>
    </subcellularLocation>
</comment>
<evidence type="ECO:0000313" key="7">
    <source>
        <dbReference type="EMBL" id="ATA56607.1"/>
    </source>
</evidence>
<comment type="similarity">
    <text evidence="2">Belongs to the DoxX family.</text>
</comment>
<dbReference type="PANTHER" id="PTHR33452:SF1">
    <property type="entry name" value="INNER MEMBRANE PROTEIN YPHA-RELATED"/>
    <property type="match status" value="1"/>
</dbReference>
<keyword evidence="4" id="KW-0812">Transmembrane</keyword>
<name>A0A250DQG9_9BURK</name>